<proteinExistence type="predicted"/>
<reference evidence="1" key="1">
    <citation type="journal article" date="2019" name="Sci. Rep.">
        <title>Draft genome of Tanacetum cinerariifolium, the natural source of mosquito coil.</title>
        <authorList>
            <person name="Yamashiro T."/>
            <person name="Shiraishi A."/>
            <person name="Satake H."/>
            <person name="Nakayama K."/>
        </authorList>
    </citation>
    <scope>NUCLEOTIDE SEQUENCE</scope>
</reference>
<feature type="non-terminal residue" evidence="1">
    <location>
        <position position="279"/>
    </location>
</feature>
<comment type="caution">
    <text evidence="1">The sequence shown here is derived from an EMBL/GenBank/DDBJ whole genome shotgun (WGS) entry which is preliminary data.</text>
</comment>
<evidence type="ECO:0000313" key="1">
    <source>
        <dbReference type="EMBL" id="GFC69097.1"/>
    </source>
</evidence>
<protein>
    <submittedName>
        <fullName evidence="1">Uncharacterized protein</fullName>
    </submittedName>
</protein>
<gene>
    <name evidence="1" type="ORF">Tci_841067</name>
</gene>
<dbReference type="AlphaFoldDB" id="A0A699QH01"/>
<dbReference type="EMBL" id="BKCJ011023127">
    <property type="protein sequence ID" value="GFC69097.1"/>
    <property type="molecule type" value="Genomic_DNA"/>
</dbReference>
<accession>A0A699QH01</accession>
<organism evidence="1">
    <name type="scientific">Tanacetum cinerariifolium</name>
    <name type="common">Dalmatian daisy</name>
    <name type="synonym">Chrysanthemum cinerariifolium</name>
    <dbReference type="NCBI Taxonomy" id="118510"/>
    <lineage>
        <taxon>Eukaryota</taxon>
        <taxon>Viridiplantae</taxon>
        <taxon>Streptophyta</taxon>
        <taxon>Embryophyta</taxon>
        <taxon>Tracheophyta</taxon>
        <taxon>Spermatophyta</taxon>
        <taxon>Magnoliopsida</taxon>
        <taxon>eudicotyledons</taxon>
        <taxon>Gunneridae</taxon>
        <taxon>Pentapetalae</taxon>
        <taxon>asterids</taxon>
        <taxon>campanulids</taxon>
        <taxon>Asterales</taxon>
        <taxon>Asteraceae</taxon>
        <taxon>Asteroideae</taxon>
        <taxon>Anthemideae</taxon>
        <taxon>Anthemidinae</taxon>
        <taxon>Tanacetum</taxon>
    </lineage>
</organism>
<name>A0A699QH01_TANCI</name>
<sequence length="279" mass="28523">MKKHVLRLATLVAGTGLVFGTINASFAQGAKHSGPKFKAATELRELAARKATGRTSSAARGTIPGLDKADLLQVQDGYVVIDAAANDADGHQLLQQLQRMGLKSGSVYGRVVSGLFPIDKVDQLEGVEALHFAAAAYQPMHNVGLVTSQGDASLMADKARASYGVSGVGTKVGVMSDSYGAIAGGPAAGVASGDLPAGVEVLADVPNATDEGRGMAEIVHDVAPGAKIAFHTANLGQAGFATGIGKLADAGCNIVVDDVYYFAEPYFQDGIIAQAVDQV</sequence>